<dbReference type="Proteomes" id="UP000289455">
    <property type="component" value="Unassembled WGS sequence"/>
</dbReference>
<dbReference type="InterPro" id="IPR011146">
    <property type="entry name" value="HIT-like"/>
</dbReference>
<accession>A0A4Q1BZL4</accession>
<reference evidence="5 6" key="1">
    <citation type="submission" date="2019-01" db="EMBL/GenBank/DDBJ databases">
        <title>Cytophagaceae bacterium strain CAR-16.</title>
        <authorList>
            <person name="Chen W.-M."/>
        </authorList>
    </citation>
    <scope>NUCLEOTIDE SEQUENCE [LARGE SCALE GENOMIC DNA]</scope>
    <source>
        <strain evidence="5 6">CAR-16</strain>
    </source>
</reference>
<dbReference type="EMBL" id="SDHY01000003">
    <property type="protein sequence ID" value="RXK49586.1"/>
    <property type="molecule type" value="Genomic_DNA"/>
</dbReference>
<evidence type="ECO:0000313" key="5">
    <source>
        <dbReference type="EMBL" id="RXK49586.1"/>
    </source>
</evidence>
<comment type="caution">
    <text evidence="5">The sequence shown here is derived from an EMBL/GenBank/DDBJ whole genome shotgun (WGS) entry which is preliminary data.</text>
</comment>
<dbReference type="InterPro" id="IPR036265">
    <property type="entry name" value="HIT-like_sf"/>
</dbReference>
<feature type="active site" description="Tele-AMP-histidine intermediate" evidence="1">
    <location>
        <position position="93"/>
    </location>
</feature>
<dbReference type="PROSITE" id="PS51084">
    <property type="entry name" value="HIT_2"/>
    <property type="match status" value="1"/>
</dbReference>
<dbReference type="GO" id="GO:0003824">
    <property type="term" value="F:catalytic activity"/>
    <property type="evidence" value="ECO:0007669"/>
    <property type="project" value="InterPro"/>
</dbReference>
<dbReference type="OrthoDB" id="9784774at2"/>
<evidence type="ECO:0000313" key="6">
    <source>
        <dbReference type="Proteomes" id="UP000289455"/>
    </source>
</evidence>
<gene>
    <name evidence="5" type="ORF">ESB04_05270</name>
</gene>
<sequence>MSTIFSRIISGEIPCHKIAENEQFLAFLDVMPLVEGHVLVVPKQEIDYIFDLSPDQLGGIMQFAQTVAPAIRKAIPCKRIGVAVIGLEVPHAHVHLVPMNTANDLNFTQAKLQVSQESLAKTAELIRSFL</sequence>
<dbReference type="AlphaFoldDB" id="A0A4Q1BZL4"/>
<name>A0A4Q1BZL4_9BACT</name>
<evidence type="ECO:0000256" key="3">
    <source>
        <dbReference type="PROSITE-ProRule" id="PRU00464"/>
    </source>
</evidence>
<dbReference type="PRINTS" id="PR00332">
    <property type="entry name" value="HISTRIAD"/>
</dbReference>
<dbReference type="SUPFAM" id="SSF54197">
    <property type="entry name" value="HIT-like"/>
    <property type="match status" value="1"/>
</dbReference>
<feature type="short sequence motif" description="Histidine triad motif" evidence="2 3">
    <location>
        <begin position="91"/>
        <end position="95"/>
    </location>
</feature>
<organism evidence="5 6">
    <name type="scientific">Aquirufa rosea</name>
    <dbReference type="NCBI Taxonomy" id="2509241"/>
    <lineage>
        <taxon>Bacteria</taxon>
        <taxon>Pseudomonadati</taxon>
        <taxon>Bacteroidota</taxon>
        <taxon>Cytophagia</taxon>
        <taxon>Cytophagales</taxon>
        <taxon>Flectobacillaceae</taxon>
        <taxon>Aquirufa</taxon>
    </lineage>
</organism>
<dbReference type="RefSeq" id="WP_129026684.1">
    <property type="nucleotide sequence ID" value="NZ_SDHY01000003.1"/>
</dbReference>
<proteinExistence type="predicted"/>
<dbReference type="PANTHER" id="PTHR46648:SF1">
    <property type="entry name" value="ADENOSINE 5'-MONOPHOSPHORAMIDASE HNT1"/>
    <property type="match status" value="1"/>
</dbReference>
<dbReference type="InterPro" id="IPR001310">
    <property type="entry name" value="Histidine_triad_HIT"/>
</dbReference>
<evidence type="ECO:0000259" key="4">
    <source>
        <dbReference type="PROSITE" id="PS51084"/>
    </source>
</evidence>
<feature type="domain" description="HIT" evidence="4">
    <location>
        <begin position="4"/>
        <end position="107"/>
    </location>
</feature>
<evidence type="ECO:0000256" key="2">
    <source>
        <dbReference type="PIRSR" id="PIRSR601310-3"/>
    </source>
</evidence>
<dbReference type="PANTHER" id="PTHR46648">
    <property type="entry name" value="HIT FAMILY PROTEIN 1"/>
    <property type="match status" value="1"/>
</dbReference>
<keyword evidence="6" id="KW-1185">Reference proteome</keyword>
<dbReference type="Gene3D" id="3.30.428.10">
    <property type="entry name" value="HIT-like"/>
    <property type="match status" value="1"/>
</dbReference>
<protein>
    <submittedName>
        <fullName evidence="5">HIT family protein</fullName>
    </submittedName>
</protein>
<dbReference type="GO" id="GO:0009117">
    <property type="term" value="P:nucleotide metabolic process"/>
    <property type="evidence" value="ECO:0007669"/>
    <property type="project" value="TreeGrafter"/>
</dbReference>
<evidence type="ECO:0000256" key="1">
    <source>
        <dbReference type="PIRSR" id="PIRSR601310-1"/>
    </source>
</evidence>
<dbReference type="Pfam" id="PF01230">
    <property type="entry name" value="HIT"/>
    <property type="match status" value="1"/>
</dbReference>